<comment type="caution">
    <text evidence="4">The sequence shown here is derived from an EMBL/GenBank/DDBJ whole genome shotgun (WGS) entry which is preliminary data.</text>
</comment>
<feature type="region of interest" description="Disordered" evidence="1">
    <location>
        <begin position="78"/>
        <end position="116"/>
    </location>
</feature>
<dbReference type="EMBL" id="MAXD01000015">
    <property type="protein sequence ID" value="OFA33645.1"/>
    <property type="molecule type" value="Genomic_DNA"/>
</dbReference>
<evidence type="ECO:0000313" key="5">
    <source>
        <dbReference type="Proteomes" id="UP000175684"/>
    </source>
</evidence>
<dbReference type="PANTHER" id="PTHR24094:SF15">
    <property type="entry name" value="AMP-DEPENDENT SYNTHETASE_LIGASE DOMAIN-CONTAINING PROTEIN-RELATED"/>
    <property type="match status" value="1"/>
</dbReference>
<evidence type="ECO:0000313" key="4">
    <source>
        <dbReference type="EMBL" id="OFA33645.1"/>
    </source>
</evidence>
<dbReference type="RefSeq" id="WP_070123058.1">
    <property type="nucleotide sequence ID" value="NZ_MAXD01000015.1"/>
</dbReference>
<dbReference type="PANTHER" id="PTHR24094">
    <property type="entry name" value="SECRETED PROTEIN"/>
    <property type="match status" value="1"/>
</dbReference>
<feature type="transmembrane region" description="Helical" evidence="2">
    <location>
        <begin position="20"/>
        <end position="40"/>
    </location>
</feature>
<name>A0A1E7XXS5_BIFAD</name>
<dbReference type="OrthoDB" id="5196645at2"/>
<reference evidence="4 5" key="1">
    <citation type="submission" date="2016-07" db="EMBL/GenBank/DDBJ databases">
        <title>Draft Genome Sequence of Bifidobacterium adolescentis strain Km 4.</title>
        <authorList>
            <person name="Danilenko V.N."/>
        </authorList>
    </citation>
    <scope>NUCLEOTIDE SEQUENCE [LARGE SCALE GENOMIC DNA]</scope>
    <source>
        <strain evidence="4 5">Km 4</strain>
    </source>
</reference>
<evidence type="ECO:0000256" key="2">
    <source>
        <dbReference type="SAM" id="Phobius"/>
    </source>
</evidence>
<evidence type="ECO:0000256" key="1">
    <source>
        <dbReference type="SAM" id="MobiDB-lite"/>
    </source>
</evidence>
<dbReference type="AlphaFoldDB" id="A0A1E7XXS5"/>
<dbReference type="Proteomes" id="UP000175684">
    <property type="component" value="Unassembled WGS sequence"/>
</dbReference>
<dbReference type="Pfam" id="PF07510">
    <property type="entry name" value="GmrSD_C"/>
    <property type="match status" value="1"/>
</dbReference>
<proteinExistence type="predicted"/>
<dbReference type="InterPro" id="IPR011089">
    <property type="entry name" value="GmrSD_C"/>
</dbReference>
<feature type="domain" description="GmrSD restriction endonucleases C-terminal" evidence="3">
    <location>
        <begin position="182"/>
        <end position="309"/>
    </location>
</feature>
<evidence type="ECO:0000259" key="3">
    <source>
        <dbReference type="Pfam" id="PF07510"/>
    </source>
</evidence>
<keyword evidence="2" id="KW-1133">Transmembrane helix</keyword>
<protein>
    <recommendedName>
        <fullName evidence="3">GmrSD restriction endonucleases C-terminal domain-containing protein</fullName>
    </recommendedName>
</protein>
<gene>
    <name evidence="4" type="ORF">BBK15_09875</name>
</gene>
<accession>A0A1E7XXS5</accession>
<feature type="compositionally biased region" description="Low complexity" evidence="1">
    <location>
        <begin position="87"/>
        <end position="101"/>
    </location>
</feature>
<keyword evidence="2" id="KW-0472">Membrane</keyword>
<organism evidence="4 5">
    <name type="scientific">Bifidobacterium adolescentis</name>
    <dbReference type="NCBI Taxonomy" id="1680"/>
    <lineage>
        <taxon>Bacteria</taxon>
        <taxon>Bacillati</taxon>
        <taxon>Actinomycetota</taxon>
        <taxon>Actinomycetes</taxon>
        <taxon>Bifidobacteriales</taxon>
        <taxon>Bifidobacteriaceae</taxon>
        <taxon>Bifidobacterium</taxon>
    </lineage>
</organism>
<keyword evidence="2" id="KW-0812">Transmembrane</keyword>
<sequence>MAGKGGKGGPWREFLDGMVVWILVCVCIVVLVSSGAWNVISDKVGIGHAASTSDLTKAPDEAQRRADAKSITDMLAGLAGHKDTTPKTDAGTTTAPKTDTGSNAAPKTDTKAAAGSWGSDPAVWQAGLDATNTIATAKARPGGYDRERYFGGWASNGCGSATTRDTILARDLKGAVKNPRCQVTSGTLSDPYTGRTIRFRRGRNTSSAVQIDHVVALLDAWESGARDWDQTKRVQYANSPDVLLASDGPANMAKGSGLDVNGTALYRPQDSGAPDIWMPDNKAYRCDYMAKRAAIKSKWGLTMTPREKQQTVSVLSQCVTGTYGK</sequence>